<evidence type="ECO:0000259" key="7">
    <source>
        <dbReference type="Pfam" id="PF07732"/>
    </source>
</evidence>
<dbReference type="InterPro" id="IPR002355">
    <property type="entry name" value="Cu_oxidase_Cu_BS"/>
</dbReference>
<dbReference type="InterPro" id="IPR011706">
    <property type="entry name" value="Cu-oxidase_C"/>
</dbReference>
<dbReference type="Pfam" id="PF07732">
    <property type="entry name" value="Cu-oxidase_3"/>
    <property type="match status" value="1"/>
</dbReference>
<keyword evidence="1" id="KW-0479">Metal-binding</keyword>
<dbReference type="PROSITE" id="PS00080">
    <property type="entry name" value="MULTICOPPER_OXIDASE2"/>
    <property type="match status" value="1"/>
</dbReference>
<evidence type="ECO:0000259" key="6">
    <source>
        <dbReference type="Pfam" id="PF07731"/>
    </source>
</evidence>
<organism evidence="8 9">
    <name type="scientific">Methylocystis borbori</name>
    <dbReference type="NCBI Taxonomy" id="3118750"/>
    <lineage>
        <taxon>Bacteria</taxon>
        <taxon>Pseudomonadati</taxon>
        <taxon>Pseudomonadota</taxon>
        <taxon>Alphaproteobacteria</taxon>
        <taxon>Hyphomicrobiales</taxon>
        <taxon>Methylocystaceae</taxon>
        <taxon>Methylocystis</taxon>
    </lineage>
</organism>
<dbReference type="CDD" id="cd13896">
    <property type="entry name" value="CuRO_3_CopA"/>
    <property type="match status" value="1"/>
</dbReference>
<dbReference type="CDD" id="cd13865">
    <property type="entry name" value="CuRO_1_LCC_like_3"/>
    <property type="match status" value="1"/>
</dbReference>
<protein>
    <submittedName>
        <fullName evidence="8">Multicopper oxidase family protein</fullName>
    </submittedName>
</protein>
<reference evidence="8 9" key="1">
    <citation type="submission" date="2024-02" db="EMBL/GenBank/DDBJ databases">
        <authorList>
            <person name="Grouzdev D."/>
        </authorList>
    </citation>
    <scope>NUCLEOTIDE SEQUENCE [LARGE SCALE GENOMIC DNA]</scope>
    <source>
        <strain evidence="8 9">9N</strain>
    </source>
</reference>
<feature type="domain" description="Plastocyanin-like" evidence="5">
    <location>
        <begin position="229"/>
        <end position="318"/>
    </location>
</feature>
<evidence type="ECO:0000256" key="1">
    <source>
        <dbReference type="ARBA" id="ARBA00022723"/>
    </source>
</evidence>
<keyword evidence="2" id="KW-0560">Oxidoreductase</keyword>
<dbReference type="Gene3D" id="2.60.40.420">
    <property type="entry name" value="Cupredoxins - blue copper proteins"/>
    <property type="match status" value="3"/>
</dbReference>
<dbReference type="PANTHER" id="PTHR11709">
    <property type="entry name" value="MULTI-COPPER OXIDASE"/>
    <property type="match status" value="1"/>
</dbReference>
<feature type="region of interest" description="Disordered" evidence="4">
    <location>
        <begin position="184"/>
        <end position="220"/>
    </location>
</feature>
<evidence type="ECO:0000256" key="4">
    <source>
        <dbReference type="SAM" id="MobiDB-lite"/>
    </source>
</evidence>
<dbReference type="Pfam" id="PF00394">
    <property type="entry name" value="Cu-oxidase"/>
    <property type="match status" value="1"/>
</dbReference>
<dbReference type="Pfam" id="PF07731">
    <property type="entry name" value="Cu-oxidase_2"/>
    <property type="match status" value="1"/>
</dbReference>
<dbReference type="InterPro" id="IPR011707">
    <property type="entry name" value="Cu-oxidase-like_N"/>
</dbReference>
<dbReference type="InterPro" id="IPR008972">
    <property type="entry name" value="Cupredoxin"/>
</dbReference>
<dbReference type="EMBL" id="JAZHYN010000004">
    <property type="protein sequence ID" value="MEF3365389.1"/>
    <property type="molecule type" value="Genomic_DNA"/>
</dbReference>
<feature type="domain" description="Plastocyanin-like" evidence="6">
    <location>
        <begin position="370"/>
        <end position="486"/>
    </location>
</feature>
<gene>
    <name evidence="8" type="ORF">V3H18_02455</name>
</gene>
<name>A0ABU7XDA8_9HYPH</name>
<comment type="caution">
    <text evidence="8">The sequence shown here is derived from an EMBL/GenBank/DDBJ whole genome shotgun (WGS) entry which is preliminary data.</text>
</comment>
<accession>A0ABU7XDA8</accession>
<dbReference type="SUPFAM" id="SSF49503">
    <property type="entry name" value="Cupredoxins"/>
    <property type="match status" value="3"/>
</dbReference>
<evidence type="ECO:0000313" key="9">
    <source>
        <dbReference type="Proteomes" id="UP001350748"/>
    </source>
</evidence>
<feature type="domain" description="Plastocyanin-like" evidence="7">
    <location>
        <begin position="42"/>
        <end position="153"/>
    </location>
</feature>
<evidence type="ECO:0000256" key="3">
    <source>
        <dbReference type="ARBA" id="ARBA00023008"/>
    </source>
</evidence>
<dbReference type="InterPro" id="IPR034279">
    <property type="entry name" value="CuRO_3_CopA"/>
</dbReference>
<dbReference type="PANTHER" id="PTHR11709:SF394">
    <property type="entry name" value="FI03373P-RELATED"/>
    <property type="match status" value="1"/>
</dbReference>
<feature type="compositionally biased region" description="Basic and acidic residues" evidence="4">
    <location>
        <begin position="207"/>
        <end position="220"/>
    </location>
</feature>
<dbReference type="InterPro" id="IPR001117">
    <property type="entry name" value="Cu-oxidase_2nd"/>
</dbReference>
<evidence type="ECO:0000313" key="8">
    <source>
        <dbReference type="EMBL" id="MEF3365389.1"/>
    </source>
</evidence>
<evidence type="ECO:0000259" key="5">
    <source>
        <dbReference type="Pfam" id="PF00394"/>
    </source>
</evidence>
<keyword evidence="3" id="KW-0186">Copper</keyword>
<dbReference type="RefSeq" id="WP_332080294.1">
    <property type="nucleotide sequence ID" value="NZ_JAZHYN010000004.1"/>
</dbReference>
<proteinExistence type="predicted"/>
<keyword evidence="9" id="KW-1185">Reference proteome</keyword>
<dbReference type="Proteomes" id="UP001350748">
    <property type="component" value="Unassembled WGS sequence"/>
</dbReference>
<evidence type="ECO:0000256" key="2">
    <source>
        <dbReference type="ARBA" id="ARBA00023002"/>
    </source>
</evidence>
<sequence length="489" mass="53394">MLSRRSALFSAFAACVALPHRSRAQDGAPLGEKPEPVTILRVQRRNIEVNGKAASVLGVRQPDGAPGLVTEVGRRFRVRVDNELDAPTLIHWHGLAPPWRQDGVPGISGPPISPGASAEYDFPLRFGGTFWMHSHEGLQEQSLLSAPLIIRDGRDPPGRQEATIMLADFSFTPAAQIYAELRKRNGRPASLTPSGAAKSGTSPSKVPRVDGVDKRGEAKGPDLNDVRYDAFLANERTLADPETIRVEPGEPILLRVINSSSMSAYHLDLGALSGELVAVDGFRVRPVPGQRFPIAVAQRLDILVKVPRRPAAFPVRAILEGERRQTGVILVAGRAPVSRVSENALKPSPALTLDLERRLRAAAPLASPKPDRTHQVDLTGEMNGYVWSINGVSWNKDVPPLAVAEGERVELVLQNKTRMSHPMHLHGHQFQVVEIDGERFSGAVRDTVLVTPGSRVVVEFDANNPGWWAFHCHLLYHQAAGMFATVRYI</sequence>
<dbReference type="InterPro" id="IPR045087">
    <property type="entry name" value="Cu-oxidase_fam"/>
</dbReference>